<comment type="similarity">
    <text evidence="1 8">Belongs to the RdRP family.</text>
</comment>
<reference evidence="12 13" key="1">
    <citation type="submission" date="2017-02" db="EMBL/GenBank/DDBJ databases">
        <title>Genomes of Trichoderma spp. with biocontrol activity.</title>
        <authorList>
            <person name="Gardiner D."/>
            <person name="Kazan K."/>
            <person name="Vos C."/>
            <person name="Harvey P."/>
        </authorList>
    </citation>
    <scope>NUCLEOTIDE SEQUENCE [LARGE SCALE GENOMIC DNA]</scope>
    <source>
        <strain evidence="12 13">Tr1</strain>
    </source>
</reference>
<keyword evidence="4 8" id="KW-0548">Nucleotidyltransferase</keyword>
<proteinExistence type="inferred from homology"/>
<evidence type="ECO:0000256" key="3">
    <source>
        <dbReference type="ARBA" id="ARBA00022679"/>
    </source>
</evidence>
<evidence type="ECO:0000256" key="1">
    <source>
        <dbReference type="ARBA" id="ARBA00005762"/>
    </source>
</evidence>
<comment type="caution">
    <text evidence="12">The sequence shown here is derived from an EMBL/GenBank/DDBJ whole genome shotgun (WGS) entry which is preliminary data.</text>
</comment>
<evidence type="ECO:0000256" key="4">
    <source>
        <dbReference type="ARBA" id="ARBA00022695"/>
    </source>
</evidence>
<dbReference type="EMBL" id="MTYI01000138">
    <property type="protein sequence ID" value="PNP51143.1"/>
    <property type="molecule type" value="Genomic_DNA"/>
</dbReference>
<dbReference type="GO" id="GO:0030422">
    <property type="term" value="P:siRNA processing"/>
    <property type="evidence" value="ECO:0007669"/>
    <property type="project" value="TreeGrafter"/>
</dbReference>
<dbReference type="Pfam" id="PF05183">
    <property type="entry name" value="RdRP"/>
    <property type="match status" value="1"/>
</dbReference>
<dbReference type="GO" id="GO:0003723">
    <property type="term" value="F:RNA binding"/>
    <property type="evidence" value="ECO:0007669"/>
    <property type="project" value="UniProtKB-KW"/>
</dbReference>
<evidence type="ECO:0000256" key="7">
    <source>
        <dbReference type="ARBA" id="ARBA00048744"/>
    </source>
</evidence>
<feature type="domain" description="RDRP C-terminal head" evidence="11">
    <location>
        <begin position="977"/>
        <end position="1119"/>
    </location>
</feature>
<feature type="compositionally biased region" description="Polar residues" evidence="9">
    <location>
        <begin position="1149"/>
        <end position="1171"/>
    </location>
</feature>
<evidence type="ECO:0000259" key="10">
    <source>
        <dbReference type="Pfam" id="PF05183"/>
    </source>
</evidence>
<protein>
    <recommendedName>
        <fullName evidence="8">RNA-dependent RNA polymerase</fullName>
        <ecNumber evidence="8">2.7.7.48</ecNumber>
    </recommendedName>
</protein>
<evidence type="ECO:0000256" key="6">
    <source>
        <dbReference type="ARBA" id="ARBA00023158"/>
    </source>
</evidence>
<organism evidence="12 13">
    <name type="scientific">Trichoderma harzianum</name>
    <name type="common">Hypocrea lixii</name>
    <dbReference type="NCBI Taxonomy" id="5544"/>
    <lineage>
        <taxon>Eukaryota</taxon>
        <taxon>Fungi</taxon>
        <taxon>Dikarya</taxon>
        <taxon>Ascomycota</taxon>
        <taxon>Pezizomycotina</taxon>
        <taxon>Sordariomycetes</taxon>
        <taxon>Hypocreomycetidae</taxon>
        <taxon>Hypocreales</taxon>
        <taxon>Hypocreaceae</taxon>
        <taxon>Trichoderma</taxon>
    </lineage>
</organism>
<dbReference type="InterPro" id="IPR058752">
    <property type="entry name" value="RDRP_C_head"/>
</dbReference>
<evidence type="ECO:0000256" key="9">
    <source>
        <dbReference type="SAM" id="MobiDB-lite"/>
    </source>
</evidence>
<evidence type="ECO:0000313" key="13">
    <source>
        <dbReference type="Proteomes" id="UP000236290"/>
    </source>
</evidence>
<dbReference type="AlphaFoldDB" id="A0A2K0U031"/>
<gene>
    <name evidence="12" type="ORF">THARTR1_08205</name>
</gene>
<dbReference type="Pfam" id="PF26253">
    <property type="entry name" value="RdRP_head"/>
    <property type="match status" value="1"/>
</dbReference>
<dbReference type="GO" id="GO:0031380">
    <property type="term" value="C:nuclear RNA-directed RNA polymerase complex"/>
    <property type="evidence" value="ECO:0007669"/>
    <property type="project" value="TreeGrafter"/>
</dbReference>
<dbReference type="EC" id="2.7.7.48" evidence="8"/>
<accession>A0A2K0U031</accession>
<comment type="catalytic activity">
    <reaction evidence="7 8">
        <text>RNA(n) + a ribonucleoside 5'-triphosphate = RNA(n+1) + diphosphate</text>
        <dbReference type="Rhea" id="RHEA:21248"/>
        <dbReference type="Rhea" id="RHEA-COMP:14527"/>
        <dbReference type="Rhea" id="RHEA-COMP:17342"/>
        <dbReference type="ChEBI" id="CHEBI:33019"/>
        <dbReference type="ChEBI" id="CHEBI:61557"/>
        <dbReference type="ChEBI" id="CHEBI:140395"/>
        <dbReference type="EC" id="2.7.7.48"/>
    </reaction>
</comment>
<evidence type="ECO:0000256" key="2">
    <source>
        <dbReference type="ARBA" id="ARBA00022484"/>
    </source>
</evidence>
<keyword evidence="2 8" id="KW-0696">RNA-directed RNA polymerase</keyword>
<dbReference type="GO" id="GO:0003968">
    <property type="term" value="F:RNA-directed RNA polymerase activity"/>
    <property type="evidence" value="ECO:0007669"/>
    <property type="project" value="UniProtKB-KW"/>
</dbReference>
<name>A0A2K0U031_TRIHA</name>
<evidence type="ECO:0000259" key="11">
    <source>
        <dbReference type="Pfam" id="PF26253"/>
    </source>
</evidence>
<dbReference type="InterPro" id="IPR007855">
    <property type="entry name" value="RDRP"/>
</dbReference>
<keyword evidence="5 8" id="KW-0694">RNA-binding</keyword>
<keyword evidence="6" id="KW-0943">RNA-mediated gene silencing</keyword>
<evidence type="ECO:0000256" key="8">
    <source>
        <dbReference type="RuleBase" id="RU363098"/>
    </source>
</evidence>
<evidence type="ECO:0000256" key="5">
    <source>
        <dbReference type="ARBA" id="ARBA00022884"/>
    </source>
</evidence>
<keyword evidence="3 8" id="KW-0808">Transferase</keyword>
<dbReference type="PANTHER" id="PTHR23079:SF55">
    <property type="entry name" value="RNA-DIRECTED RNA POLYMERASE"/>
    <property type="match status" value="1"/>
</dbReference>
<feature type="region of interest" description="Disordered" evidence="9">
    <location>
        <begin position="1149"/>
        <end position="1173"/>
    </location>
</feature>
<sequence length="1198" mass="135415">MQPAILHLTSLPLFHPSCLLIRPLSAFAAARSLPTCLPAPASSMAGHKTWLESRAHPEAQYPARVTANLWSLDFGTQTGPETININKTITSPCDDNAISIEVDFFAKRLVILFPLRIKVTEADFLTREFKLLADLTQIKTVVHIPQENGRESLVLRFPIPPQYYWKTHNLLPNSLFIRNPPDLWRRATDITEDATVPMTYPVSLNNAQSDPAYLEVGRWTAFRITLNTADEDSKRALEHMKLALEDLNITVKSCDNFQVDAATTTMWDFLDHPQDKNQGDALALLQPSKFPFIHLDFGVRYQLEVCVGRKLLNEHTISLEFLEKLATLDPLDAKRRLEFILDQGEVMYDPMQFFTSSAAASYVPNTRIPHYCVLARKAAITPTTILLSSPIVETSNRVLRHFNHLQDRFLRVQFVEETEFGRMAMSCRNKEDIWKKIFRTLYQGIQIGDRRYEFLAFGSSQLRQCGVYFFCPTDHLSCEDIRRWMGQVSHIRIVAKHAARLGQCFSTTREMRGLPIPDVRRIPDIERNGYCFSDGVGIISDFMARMIVEEMTLDVYTEPSAFQFRMGGCKGVLVVWPYAKKGEVYIRESQEKFKTDVKGLEIIKCAKYSSATLNRQTITILECLGVTTKAFLDLLEKQIGLYEEAIKDNNVAVDVLTKCVDENQSTLVLAELLQAGFKTKTVQEPFVTNLLTLWRSWSLKLLKEKARITIAKSAFVLGCVDETATLRGHSNSTEGTSEKDVNKLPQIFLQVSDSKKYNNATVIKGVCVVGRNPSLHPGDIRVVEAVDIPELRHLRDVVVFPSTGDRPVPNMLSGGDLDGDDFFVIWEPTLIPEEWNHPAMNYSSPPPEELDRDVNADDLRDFFVKYMQNDVLPLIATAHLGLADSKGVKSGICLRLAQLHSQAVDYPKTGEPAEWNPSQDNPQDWPHFMEKRASYPSEHALGKIYNRVVKQSIQFRPDLENAFDQRIINRFQLDNAMLKDARKIKSQYDISVRRILLQYNLATEFELYTSWAMSKPSIGSDYKRQEELGKEFDAVKQRFRDACFEAAGGHDEAKIDRFVAAMYKVTEEEIKIALFEHHRGPTNEGGVIVPARRLEPKSMPFISFPWIFPWVMIRIASNGKCNPNKSVLAAAHQRVPISLPPITPLAQENLPQANNGTIGQVPQSGATSSGDEATLAQVEENVAATPPVLTESSALDRF</sequence>
<evidence type="ECO:0000313" key="12">
    <source>
        <dbReference type="EMBL" id="PNP51143.1"/>
    </source>
</evidence>
<dbReference type="PANTHER" id="PTHR23079">
    <property type="entry name" value="RNA-DEPENDENT RNA POLYMERASE"/>
    <property type="match status" value="1"/>
</dbReference>
<dbReference type="Proteomes" id="UP000236290">
    <property type="component" value="Unassembled WGS sequence"/>
</dbReference>
<feature type="domain" description="RDRP core" evidence="10">
    <location>
        <begin position="380"/>
        <end position="948"/>
    </location>
</feature>
<dbReference type="OrthoDB" id="6513042at2759"/>
<dbReference type="InterPro" id="IPR057596">
    <property type="entry name" value="RDRP_core"/>
</dbReference>